<proteinExistence type="predicted"/>
<organism evidence="1 2">
    <name type="scientific">Rossellomorea vietnamensis</name>
    <dbReference type="NCBI Taxonomy" id="218284"/>
    <lineage>
        <taxon>Bacteria</taxon>
        <taxon>Bacillati</taxon>
        <taxon>Bacillota</taxon>
        <taxon>Bacilli</taxon>
        <taxon>Bacillales</taxon>
        <taxon>Bacillaceae</taxon>
        <taxon>Rossellomorea</taxon>
    </lineage>
</organism>
<accession>A0A5D4KBP9</accession>
<evidence type="ECO:0000313" key="1">
    <source>
        <dbReference type="EMBL" id="TYR74797.1"/>
    </source>
</evidence>
<dbReference type="Pfam" id="PF13376">
    <property type="entry name" value="OmdA"/>
    <property type="match status" value="1"/>
</dbReference>
<evidence type="ECO:0000313" key="2">
    <source>
        <dbReference type="Proteomes" id="UP000323317"/>
    </source>
</evidence>
<dbReference type="Proteomes" id="UP000323317">
    <property type="component" value="Unassembled WGS sequence"/>
</dbReference>
<comment type="caution">
    <text evidence="1">The sequence shown here is derived from an EMBL/GenBank/DDBJ whole genome shotgun (WGS) entry which is preliminary data.</text>
</comment>
<protein>
    <submittedName>
        <fullName evidence="1">YdeI/OmpD-associated family protein</fullName>
    </submittedName>
</protein>
<dbReference type="AlphaFoldDB" id="A0A5D4KBP9"/>
<dbReference type="RefSeq" id="WP_148947253.1">
    <property type="nucleotide sequence ID" value="NZ_VTEH01000010.1"/>
</dbReference>
<name>A0A5D4KBP9_9BACI</name>
<reference evidence="1 2" key="1">
    <citation type="submission" date="2019-08" db="EMBL/GenBank/DDBJ databases">
        <title>Bacillus genomes from the desert of Cuatro Cienegas, Coahuila.</title>
        <authorList>
            <person name="Olmedo-Alvarez G."/>
        </authorList>
    </citation>
    <scope>NUCLEOTIDE SEQUENCE [LARGE SCALE GENOMIC DNA]</scope>
    <source>
        <strain evidence="1 2">CH40_1T</strain>
    </source>
</reference>
<gene>
    <name evidence="1" type="ORF">FZC79_13140</name>
</gene>
<dbReference type="EMBL" id="VTEH01000010">
    <property type="protein sequence ID" value="TYR74797.1"/>
    <property type="molecule type" value="Genomic_DNA"/>
</dbReference>
<sequence length="227" mass="26737">MNTNSQKSIIEKLNLHKFSSRAVLNIPANLHDFKDLAFDSTIEDKKYDLVFLFIFSLQDFREHLKAAVDQKLIKDNGYLYFAYPKKNNPEYDQYIERDSIYNEDHYNEEGFVHNSNLKFSRMVSLNETFTVVGMKAQPEKKKAPVKSSSQCVDDYIENIEELRSSLAVSPEVLTIYDGLTFGYQKDWARYVYSAKRKETREKRLKQMEEVLAAGYKSMDLYRRDQKK</sequence>